<feature type="signal peptide" evidence="1">
    <location>
        <begin position="1"/>
        <end position="21"/>
    </location>
</feature>
<protein>
    <submittedName>
        <fullName evidence="2">BgtE-20017</fullName>
    </submittedName>
</protein>
<reference evidence="2" key="1">
    <citation type="submission" date="2018-07" db="EMBL/GenBank/DDBJ databases">
        <authorList>
            <person name="Quirk P.G."/>
            <person name="Krulwich T.A."/>
        </authorList>
    </citation>
    <scope>NUCLEOTIDE SEQUENCE</scope>
    <source>
        <strain evidence="2">96224</strain>
    </source>
</reference>
<organism evidence="2">
    <name type="scientific">Blumeria graminis f. sp. tritici 96224</name>
    <dbReference type="NCBI Taxonomy" id="1268274"/>
    <lineage>
        <taxon>Eukaryota</taxon>
        <taxon>Fungi</taxon>
        <taxon>Dikarya</taxon>
        <taxon>Ascomycota</taxon>
        <taxon>Pezizomycotina</taxon>
        <taxon>Leotiomycetes</taxon>
        <taxon>Erysiphales</taxon>
        <taxon>Erysiphaceae</taxon>
        <taxon>Blumeria</taxon>
    </lineage>
</organism>
<sequence>MRFSIIAVILQNTIFFGTALAAHQGFHISEENKAFDCDGRIIRHSDYSSQQYSASQSISNNEYIETTSIDFLNKFLMDYQDRRCVLFLDGNSRNFYLTDLDITPSSKTYHSRTHQTSYSLVIDNRYRAVAIIMKLTSMKPDGTGWTTMGTGQKICGIFSNGVM</sequence>
<proteinExistence type="predicted"/>
<accession>A0A381L7R3</accession>
<name>A0A381L7R3_BLUGR</name>
<dbReference type="AlphaFoldDB" id="A0A381L7R3"/>
<gene>
    <name evidence="2" type="ORF">BGT96224V2_LOCUS3123</name>
</gene>
<evidence type="ECO:0000256" key="1">
    <source>
        <dbReference type="SAM" id="SignalP"/>
    </source>
</evidence>
<feature type="chain" id="PRO_5016954437" evidence="1">
    <location>
        <begin position="22"/>
        <end position="163"/>
    </location>
</feature>
<dbReference type="EMBL" id="UIGY01000065">
    <property type="protein sequence ID" value="SUZ09954.1"/>
    <property type="molecule type" value="Genomic_DNA"/>
</dbReference>
<evidence type="ECO:0000313" key="2">
    <source>
        <dbReference type="EMBL" id="SUZ09954.1"/>
    </source>
</evidence>
<keyword evidence="1" id="KW-0732">Signal</keyword>